<organism evidence="3 4">
    <name type="scientific">Candidatus Chloroploca asiatica</name>
    <dbReference type="NCBI Taxonomy" id="1506545"/>
    <lineage>
        <taxon>Bacteria</taxon>
        <taxon>Bacillati</taxon>
        <taxon>Chloroflexota</taxon>
        <taxon>Chloroflexia</taxon>
        <taxon>Chloroflexales</taxon>
        <taxon>Chloroflexineae</taxon>
        <taxon>Oscillochloridaceae</taxon>
        <taxon>Candidatus Chloroploca</taxon>
    </lineage>
</organism>
<dbReference type="Proteomes" id="UP000220922">
    <property type="component" value="Unassembled WGS sequence"/>
</dbReference>
<dbReference type="PANTHER" id="PTHR31087:SF161">
    <property type="entry name" value="TUBBY C 2 FAMILY PROTEIN"/>
    <property type="match status" value="1"/>
</dbReference>
<comment type="similarity">
    <text evidence="1">Belongs to the LOR family.</text>
</comment>
<sequence>MRGRQQARREDRQQERETFGRRGTAVRYQVRQRMVAIGDDFWIEDSDGRRAYKVDGKALRIRKTLLIEDLQGNLQCRVQERMLRVRDTMEIEGPDGKTMATVRKALITPVRDRWTVKIGGGPDLEVQGNILHHEYTIGDGDRKIAEVSKKWFRLRDTYGVAVEPGQNEGLILAVAIVIDMMAHGGR</sequence>
<gene>
    <name evidence="3" type="ORF">A9Q02_16340</name>
</gene>
<dbReference type="Gene3D" id="2.40.160.200">
    <property type="entry name" value="LURP1-related"/>
    <property type="match status" value="1"/>
</dbReference>
<dbReference type="InterPro" id="IPR025659">
    <property type="entry name" value="Tubby-like_C"/>
</dbReference>
<dbReference type="Pfam" id="PF04525">
    <property type="entry name" value="LOR"/>
    <property type="match status" value="1"/>
</dbReference>
<evidence type="ECO:0000256" key="2">
    <source>
        <dbReference type="SAM" id="MobiDB-lite"/>
    </source>
</evidence>
<dbReference type="InterPro" id="IPR007612">
    <property type="entry name" value="LOR"/>
</dbReference>
<protein>
    <recommendedName>
        <fullName evidence="5">LURP-one-related family protein</fullName>
    </recommendedName>
</protein>
<keyword evidence="4" id="KW-1185">Reference proteome</keyword>
<reference evidence="3 4" key="1">
    <citation type="submission" date="2016-05" db="EMBL/GenBank/DDBJ databases">
        <authorList>
            <person name="Lavstsen T."/>
            <person name="Jespersen J.S."/>
        </authorList>
    </citation>
    <scope>NUCLEOTIDE SEQUENCE [LARGE SCALE GENOMIC DNA]</scope>
    <source>
        <strain evidence="3 4">B7-9</strain>
    </source>
</reference>
<evidence type="ECO:0000313" key="4">
    <source>
        <dbReference type="Proteomes" id="UP000220922"/>
    </source>
</evidence>
<dbReference type="AlphaFoldDB" id="A0A2H3KJW6"/>
<evidence type="ECO:0008006" key="5">
    <source>
        <dbReference type="Google" id="ProtNLM"/>
    </source>
</evidence>
<comment type="caution">
    <text evidence="3">The sequence shown here is derived from an EMBL/GenBank/DDBJ whole genome shotgun (WGS) entry which is preliminary data.</text>
</comment>
<dbReference type="SUPFAM" id="SSF54518">
    <property type="entry name" value="Tubby C-terminal domain-like"/>
    <property type="match status" value="1"/>
</dbReference>
<dbReference type="PANTHER" id="PTHR31087">
    <property type="match status" value="1"/>
</dbReference>
<name>A0A2H3KJW6_9CHLR</name>
<evidence type="ECO:0000313" key="3">
    <source>
        <dbReference type="EMBL" id="PDV98209.1"/>
    </source>
</evidence>
<accession>A0A2H3KJW6</accession>
<feature type="compositionally biased region" description="Basic and acidic residues" evidence="2">
    <location>
        <begin position="7"/>
        <end position="20"/>
    </location>
</feature>
<proteinExistence type="inferred from homology"/>
<evidence type="ECO:0000256" key="1">
    <source>
        <dbReference type="ARBA" id="ARBA00005437"/>
    </source>
</evidence>
<dbReference type="OrthoDB" id="652307at2"/>
<dbReference type="EMBL" id="LYXE01000109">
    <property type="protein sequence ID" value="PDV98209.1"/>
    <property type="molecule type" value="Genomic_DNA"/>
</dbReference>
<dbReference type="InterPro" id="IPR038595">
    <property type="entry name" value="LOR_sf"/>
</dbReference>
<feature type="region of interest" description="Disordered" evidence="2">
    <location>
        <begin position="1"/>
        <end position="21"/>
    </location>
</feature>
<dbReference type="RefSeq" id="WP_097653712.1">
    <property type="nucleotide sequence ID" value="NZ_LYXE01000109.1"/>
</dbReference>